<evidence type="ECO:0000256" key="1">
    <source>
        <dbReference type="ARBA" id="ARBA00004123"/>
    </source>
</evidence>
<dbReference type="OrthoDB" id="266020at2759"/>
<dbReference type="GO" id="GO:0005681">
    <property type="term" value="C:spliceosomal complex"/>
    <property type="evidence" value="ECO:0007669"/>
    <property type="project" value="UniProtKB-KW"/>
</dbReference>
<dbReference type="EMBL" id="ML220112">
    <property type="protein sequence ID" value="TGZ84947.1"/>
    <property type="molecule type" value="Genomic_DNA"/>
</dbReference>
<dbReference type="InParanoid" id="A0A4S2N6R3"/>
<dbReference type="Gene3D" id="3.30.70.330">
    <property type="match status" value="2"/>
</dbReference>
<evidence type="ECO:0000313" key="13">
    <source>
        <dbReference type="EMBL" id="TGZ84947.1"/>
    </source>
</evidence>
<dbReference type="GO" id="GO:0030532">
    <property type="term" value="C:small nuclear ribonucleoprotein complex"/>
    <property type="evidence" value="ECO:0007669"/>
    <property type="project" value="UniProtKB-ARBA"/>
</dbReference>
<dbReference type="FunFam" id="3.30.70.330:FF:000039">
    <property type="entry name" value="U1 small nuclear ribonucleoprotein A"/>
    <property type="match status" value="1"/>
</dbReference>
<feature type="domain" description="RRM" evidence="12">
    <location>
        <begin position="176"/>
        <end position="249"/>
    </location>
</feature>
<keyword evidence="14" id="KW-1185">Reference proteome</keyword>
<evidence type="ECO:0000256" key="10">
    <source>
        <dbReference type="PROSITE-ProRule" id="PRU00176"/>
    </source>
</evidence>
<evidence type="ECO:0000313" key="14">
    <source>
        <dbReference type="Proteomes" id="UP000298138"/>
    </source>
</evidence>
<dbReference type="CDD" id="cd12247">
    <property type="entry name" value="RRM2_U1A_like"/>
    <property type="match status" value="1"/>
</dbReference>
<dbReference type="SMART" id="SM00360">
    <property type="entry name" value="RRM"/>
    <property type="match status" value="2"/>
</dbReference>
<protein>
    <submittedName>
        <fullName evidence="13">U1 small nuclear ribonucleo protein</fullName>
    </submittedName>
</protein>
<proteinExistence type="inferred from homology"/>
<dbReference type="Proteomes" id="UP000298138">
    <property type="component" value="Unassembled WGS sequence"/>
</dbReference>
<feature type="compositionally biased region" description="Basic and acidic residues" evidence="11">
    <location>
        <begin position="100"/>
        <end position="114"/>
    </location>
</feature>
<dbReference type="InterPro" id="IPR012677">
    <property type="entry name" value="Nucleotide-bd_a/b_plait_sf"/>
</dbReference>
<dbReference type="GO" id="GO:0008380">
    <property type="term" value="P:RNA splicing"/>
    <property type="evidence" value="ECO:0007669"/>
    <property type="project" value="UniProtKB-KW"/>
</dbReference>
<dbReference type="CDD" id="cd12246">
    <property type="entry name" value="RRM1_U1A_like"/>
    <property type="match status" value="1"/>
</dbReference>
<evidence type="ECO:0000259" key="12">
    <source>
        <dbReference type="PROSITE" id="PS50102"/>
    </source>
</evidence>
<comment type="similarity">
    <text evidence="2">Belongs to the RRM U1 A/B'' family.</text>
</comment>
<dbReference type="GO" id="GO:0003723">
    <property type="term" value="F:RNA binding"/>
    <property type="evidence" value="ECO:0007669"/>
    <property type="project" value="UniProtKB-UniRule"/>
</dbReference>
<accession>A0A4S2N6R3</accession>
<dbReference type="InterPro" id="IPR035979">
    <property type="entry name" value="RBD_domain_sf"/>
</dbReference>
<dbReference type="AlphaFoldDB" id="A0A4S2N6R3"/>
<keyword evidence="7" id="KW-0508">mRNA splicing</keyword>
<dbReference type="FunFam" id="3.30.70.330:FF:000029">
    <property type="entry name" value="U2 small nuclear ribonucleoprotein B"/>
    <property type="match status" value="1"/>
</dbReference>
<dbReference type="PANTHER" id="PTHR10501">
    <property type="entry name" value="U1 SMALL NUCLEAR RIBONUCLEOPROTEIN A/U2 SMALL NUCLEAR RIBONUCLEOPROTEIN B"/>
    <property type="match status" value="1"/>
</dbReference>
<evidence type="ECO:0000256" key="5">
    <source>
        <dbReference type="ARBA" id="ARBA00022737"/>
    </source>
</evidence>
<evidence type="ECO:0000256" key="11">
    <source>
        <dbReference type="SAM" id="MobiDB-lite"/>
    </source>
</evidence>
<evidence type="ECO:0000256" key="9">
    <source>
        <dbReference type="ARBA" id="ARBA00023274"/>
    </source>
</evidence>
<feature type="compositionally biased region" description="Low complexity" evidence="11">
    <location>
        <begin position="140"/>
        <end position="157"/>
    </location>
</feature>
<evidence type="ECO:0000256" key="3">
    <source>
        <dbReference type="ARBA" id="ARBA00022664"/>
    </source>
</evidence>
<dbReference type="SUPFAM" id="SSF54928">
    <property type="entry name" value="RNA-binding domain, RBD"/>
    <property type="match status" value="1"/>
</dbReference>
<feature type="region of interest" description="Disordered" evidence="11">
    <location>
        <begin position="100"/>
        <end position="167"/>
    </location>
</feature>
<keyword evidence="5" id="KW-0677">Repeat</keyword>
<comment type="subcellular location">
    <subcellularLocation>
        <location evidence="1">Nucleus</location>
    </subcellularLocation>
</comment>
<reference evidence="13 14" key="1">
    <citation type="submission" date="2019-04" db="EMBL/GenBank/DDBJ databases">
        <title>Comparative genomics and transcriptomics to analyze fruiting body development in filamentous ascomycetes.</title>
        <authorList>
            <consortium name="DOE Joint Genome Institute"/>
            <person name="Lutkenhaus R."/>
            <person name="Traeger S."/>
            <person name="Breuer J."/>
            <person name="Kuo A."/>
            <person name="Lipzen A."/>
            <person name="Pangilinan J."/>
            <person name="Dilworth D."/>
            <person name="Sandor L."/>
            <person name="Poggeler S."/>
            <person name="Barry K."/>
            <person name="Grigoriev I.V."/>
            <person name="Nowrousian M."/>
        </authorList>
    </citation>
    <scope>NUCLEOTIDE SEQUENCE [LARGE SCALE GENOMIC DNA]</scope>
    <source>
        <strain evidence="13 14">CBS 389.68</strain>
    </source>
</reference>
<organism evidence="13 14">
    <name type="scientific">Ascodesmis nigricans</name>
    <dbReference type="NCBI Taxonomy" id="341454"/>
    <lineage>
        <taxon>Eukaryota</taxon>
        <taxon>Fungi</taxon>
        <taxon>Dikarya</taxon>
        <taxon>Ascomycota</taxon>
        <taxon>Pezizomycotina</taxon>
        <taxon>Pezizomycetes</taxon>
        <taxon>Pezizales</taxon>
        <taxon>Ascodesmidaceae</taxon>
        <taxon>Ascodesmis</taxon>
    </lineage>
</organism>
<dbReference type="PROSITE" id="PS50102">
    <property type="entry name" value="RRM"/>
    <property type="match status" value="2"/>
</dbReference>
<keyword evidence="6 10" id="KW-0694">RNA-binding</keyword>
<evidence type="ECO:0000256" key="6">
    <source>
        <dbReference type="ARBA" id="ARBA00022884"/>
    </source>
</evidence>
<keyword evidence="9" id="KW-0687">Ribonucleoprotein</keyword>
<feature type="domain" description="RRM" evidence="12">
    <location>
        <begin position="16"/>
        <end position="95"/>
    </location>
</feature>
<name>A0A4S2N6R3_9PEZI</name>
<keyword evidence="3" id="KW-0507">mRNA processing</keyword>
<keyword evidence="4" id="KW-0747">Spliceosome</keyword>
<dbReference type="InterPro" id="IPR000504">
    <property type="entry name" value="RRM_dom"/>
</dbReference>
<sequence length="249" mass="26984">MAAAPPTTIPSGPPSCTVYIRNLEESIKIPALKTSLEAIFSEYGTILDIVAKRNLRGRGQAFVVFDSVSAAEQAIKDVQGFPLFNKPMVLAFARTRSDATVKREAGEESREFEAHKRRRLAEKERKQAQAALEAQRRPTAGAGAAEAAKAKKPGGLKSTTPAAAPHIADEYLPPNTTLFLRDLPDDAEAEMLSGLFGRYEGFKEVRMVPGRKGIAFVEFEALDGAIQAKAGMGGMMLGDKAMKVTYQRQ</sequence>
<gene>
    <name evidence="13" type="ORF">EX30DRAFT_325831</name>
</gene>
<evidence type="ECO:0000256" key="2">
    <source>
        <dbReference type="ARBA" id="ARBA00007243"/>
    </source>
</evidence>
<keyword evidence="8" id="KW-0539">Nucleus</keyword>
<evidence type="ECO:0000256" key="7">
    <source>
        <dbReference type="ARBA" id="ARBA00023187"/>
    </source>
</evidence>
<dbReference type="STRING" id="341454.A0A4S2N6R3"/>
<dbReference type="Pfam" id="PF00076">
    <property type="entry name" value="RRM_1"/>
    <property type="match status" value="2"/>
</dbReference>
<evidence type="ECO:0000256" key="8">
    <source>
        <dbReference type="ARBA" id="ARBA00023242"/>
    </source>
</evidence>
<evidence type="ECO:0000256" key="4">
    <source>
        <dbReference type="ARBA" id="ARBA00022728"/>
    </source>
</evidence>
<dbReference type="GO" id="GO:0006397">
    <property type="term" value="P:mRNA processing"/>
    <property type="evidence" value="ECO:0007669"/>
    <property type="project" value="UniProtKB-KW"/>
</dbReference>